<gene>
    <name evidence="1" type="ORF">HNY73_017431</name>
</gene>
<dbReference type="Proteomes" id="UP000807504">
    <property type="component" value="Unassembled WGS sequence"/>
</dbReference>
<name>A0A8T0EDM6_ARGBR</name>
<dbReference type="EMBL" id="JABXBU010002228">
    <property type="protein sequence ID" value="KAF8769824.1"/>
    <property type="molecule type" value="Genomic_DNA"/>
</dbReference>
<protein>
    <submittedName>
        <fullName evidence="1">Uncharacterized protein</fullName>
    </submittedName>
</protein>
<proteinExistence type="predicted"/>
<reference evidence="1" key="1">
    <citation type="journal article" date="2020" name="bioRxiv">
        <title>Chromosome-level reference genome of the European wasp spider Argiope bruennichi: a resource for studies on range expansion and evolutionary adaptation.</title>
        <authorList>
            <person name="Sheffer M.M."/>
            <person name="Hoppe A."/>
            <person name="Krehenwinkel H."/>
            <person name="Uhl G."/>
            <person name="Kuss A.W."/>
            <person name="Jensen L."/>
            <person name="Jensen C."/>
            <person name="Gillespie R.G."/>
            <person name="Hoff K.J."/>
            <person name="Prost S."/>
        </authorList>
    </citation>
    <scope>NUCLEOTIDE SEQUENCE</scope>
</reference>
<sequence length="196" mass="21985">MKKSPSGVVKKPMLKEKSLKEDVTFNPREVSQHKSNDFGNFAVLDQKENLHCAVMGERKNITMILADGKDRNLEALTVTVNLSVEGKIVRVQFIALPEAKGNRTLLGTDFLQAAGIVLNIENDAWHFSENSYKQFSFYKNPSTIKENQTMISSHKVTSPETIPVTLQETPVSETLREDEGKHLTSKQRVSLNSLVK</sequence>
<comment type="caution">
    <text evidence="1">The sequence shown here is derived from an EMBL/GenBank/DDBJ whole genome shotgun (WGS) entry which is preliminary data.</text>
</comment>
<evidence type="ECO:0000313" key="2">
    <source>
        <dbReference type="Proteomes" id="UP000807504"/>
    </source>
</evidence>
<organism evidence="1 2">
    <name type="scientific">Argiope bruennichi</name>
    <name type="common">Wasp spider</name>
    <name type="synonym">Aranea bruennichi</name>
    <dbReference type="NCBI Taxonomy" id="94029"/>
    <lineage>
        <taxon>Eukaryota</taxon>
        <taxon>Metazoa</taxon>
        <taxon>Ecdysozoa</taxon>
        <taxon>Arthropoda</taxon>
        <taxon>Chelicerata</taxon>
        <taxon>Arachnida</taxon>
        <taxon>Araneae</taxon>
        <taxon>Araneomorphae</taxon>
        <taxon>Entelegynae</taxon>
        <taxon>Araneoidea</taxon>
        <taxon>Araneidae</taxon>
        <taxon>Argiope</taxon>
    </lineage>
</organism>
<accession>A0A8T0EDM6</accession>
<keyword evidence="2" id="KW-1185">Reference proteome</keyword>
<evidence type="ECO:0000313" key="1">
    <source>
        <dbReference type="EMBL" id="KAF8769824.1"/>
    </source>
</evidence>
<dbReference type="AlphaFoldDB" id="A0A8T0EDM6"/>
<reference evidence="1" key="2">
    <citation type="submission" date="2020-06" db="EMBL/GenBank/DDBJ databases">
        <authorList>
            <person name="Sheffer M."/>
        </authorList>
    </citation>
    <scope>NUCLEOTIDE SEQUENCE</scope>
</reference>